<protein>
    <submittedName>
        <fullName evidence="6">Flagellar basal body P-ring formation protein FlgA</fullName>
    </submittedName>
</protein>
<evidence type="ECO:0000256" key="2">
    <source>
        <dbReference type="ARBA" id="ARBA00022729"/>
    </source>
</evidence>
<dbReference type="SMART" id="SM00858">
    <property type="entry name" value="SAF"/>
    <property type="match status" value="1"/>
</dbReference>
<gene>
    <name evidence="6" type="primary">flgA</name>
    <name evidence="6" type="ORF">LZ012_17715</name>
</gene>
<dbReference type="Pfam" id="PF13144">
    <property type="entry name" value="ChapFlgA"/>
    <property type="match status" value="1"/>
</dbReference>
<name>A0ABS9K6M9_9RHOO</name>
<comment type="caution">
    <text evidence="6">The sequence shown here is derived from an EMBL/GenBank/DDBJ whole genome shotgun (WGS) entry which is preliminary data.</text>
</comment>
<dbReference type="Proteomes" id="UP001165384">
    <property type="component" value="Unassembled WGS sequence"/>
</dbReference>
<dbReference type="InterPro" id="IPR017585">
    <property type="entry name" value="SAF_FlgA"/>
</dbReference>
<dbReference type="RefSeq" id="WP_275712226.1">
    <property type="nucleotide sequence ID" value="NZ_JAKLTN010000005.1"/>
</dbReference>
<dbReference type="PANTHER" id="PTHR36307:SF1">
    <property type="entry name" value="FLAGELLA BASAL BODY P-RING FORMATION PROTEIN FLGA"/>
    <property type="match status" value="1"/>
</dbReference>
<keyword evidence="7" id="KW-1185">Reference proteome</keyword>
<keyword evidence="4" id="KW-0812">Transmembrane</keyword>
<dbReference type="EMBL" id="JAKLTN010000005">
    <property type="protein sequence ID" value="MCG2578835.1"/>
    <property type="molecule type" value="Genomic_DNA"/>
</dbReference>
<dbReference type="PANTHER" id="PTHR36307">
    <property type="entry name" value="FLAGELLA BASAL BODY P-RING FORMATION PROTEIN FLGA"/>
    <property type="match status" value="1"/>
</dbReference>
<evidence type="ECO:0000313" key="6">
    <source>
        <dbReference type="EMBL" id="MCG2578835.1"/>
    </source>
</evidence>
<evidence type="ECO:0000256" key="3">
    <source>
        <dbReference type="ARBA" id="ARBA00022764"/>
    </source>
</evidence>
<proteinExistence type="predicted"/>
<keyword evidence="6" id="KW-0282">Flagellum</keyword>
<dbReference type="InterPro" id="IPR041231">
    <property type="entry name" value="FlgA_N"/>
</dbReference>
<accession>A0ABS9K6M9</accession>
<reference evidence="6" key="1">
    <citation type="submission" date="2022-01" db="EMBL/GenBank/DDBJ databases">
        <authorList>
            <person name="Jo J.-H."/>
            <person name="Im W.-T."/>
        </authorList>
    </citation>
    <scope>NUCLEOTIDE SEQUENCE</scope>
    <source>
        <strain evidence="6">XY25</strain>
    </source>
</reference>
<comment type="subcellular location">
    <subcellularLocation>
        <location evidence="1">Periplasm</location>
    </subcellularLocation>
</comment>
<feature type="domain" description="SAF" evidence="5">
    <location>
        <begin position="158"/>
        <end position="220"/>
    </location>
</feature>
<keyword evidence="4" id="KW-1133">Transmembrane helix</keyword>
<evidence type="ECO:0000313" key="7">
    <source>
        <dbReference type="Proteomes" id="UP001165384"/>
    </source>
</evidence>
<dbReference type="CDD" id="cd11614">
    <property type="entry name" value="SAF_CpaB_FlgA_like"/>
    <property type="match status" value="1"/>
</dbReference>
<feature type="transmembrane region" description="Helical" evidence="4">
    <location>
        <begin position="56"/>
        <end position="76"/>
    </location>
</feature>
<dbReference type="Gene3D" id="2.30.30.760">
    <property type="match status" value="1"/>
</dbReference>
<dbReference type="Pfam" id="PF17656">
    <property type="entry name" value="ChapFlgA_N"/>
    <property type="match status" value="1"/>
</dbReference>
<keyword evidence="4" id="KW-0472">Membrane</keyword>
<sequence>MADSQKTRFLKSTFHAITTYRFKRQVSILAPALPRQNLPPGKRIYPPLRSCLGQNIVMLCRLLILFIFFLCLPQSWAVNFDPVLDTAERYVRMQTQGLPGKVNITLGKVDVSRLPACSAHEAYAPPGTRMSGKTHVAVRCLGPNIWSVLVPVQISVTGTYVSTARPLTAGQVITAGDLVTSTGDLESLPPGVVNEASAAIGKTVRNSLAAGQPLRSNQLIAPIVIRLGQTVRVISQGNGFMVSSEGKALTNAAEGEVVQIRMPSGQTVSGRAKSDGSIEISF</sequence>
<dbReference type="NCBIfam" id="TIGR03170">
    <property type="entry name" value="flgA_cterm"/>
    <property type="match status" value="1"/>
</dbReference>
<organism evidence="6 7">
    <name type="scientific">Dechloromonas hankyongensis</name>
    <dbReference type="NCBI Taxonomy" id="2908002"/>
    <lineage>
        <taxon>Bacteria</taxon>
        <taxon>Pseudomonadati</taxon>
        <taxon>Pseudomonadota</taxon>
        <taxon>Betaproteobacteria</taxon>
        <taxon>Rhodocyclales</taxon>
        <taxon>Azonexaceae</taxon>
        <taxon>Dechloromonas</taxon>
    </lineage>
</organism>
<keyword evidence="2" id="KW-0732">Signal</keyword>
<keyword evidence="6" id="KW-0966">Cell projection</keyword>
<keyword evidence="3" id="KW-0574">Periplasm</keyword>
<dbReference type="Gene3D" id="3.90.1210.10">
    <property type="entry name" value="Antifreeze-like/N-acetylneuraminic acid synthase C-terminal domain"/>
    <property type="match status" value="1"/>
</dbReference>
<dbReference type="InterPro" id="IPR013974">
    <property type="entry name" value="SAF"/>
</dbReference>
<evidence type="ECO:0000259" key="5">
    <source>
        <dbReference type="SMART" id="SM00858"/>
    </source>
</evidence>
<evidence type="ECO:0000256" key="4">
    <source>
        <dbReference type="SAM" id="Phobius"/>
    </source>
</evidence>
<evidence type="ECO:0000256" key="1">
    <source>
        <dbReference type="ARBA" id="ARBA00004418"/>
    </source>
</evidence>
<keyword evidence="6" id="KW-0969">Cilium</keyword>
<dbReference type="InterPro" id="IPR039246">
    <property type="entry name" value="Flagellar_FlgA"/>
</dbReference>